<organism evidence="4 5">
    <name type="scientific">Candidatus Kutchimonas denitrificans</name>
    <dbReference type="NCBI Taxonomy" id="3056748"/>
    <lineage>
        <taxon>Bacteria</taxon>
        <taxon>Pseudomonadati</taxon>
        <taxon>Gemmatimonadota</taxon>
        <taxon>Gemmatimonadia</taxon>
        <taxon>Candidatus Palauibacterales</taxon>
        <taxon>Candidatus Palauibacteraceae</taxon>
        <taxon>Candidatus Kutchimonas</taxon>
    </lineage>
</organism>
<gene>
    <name evidence="4" type="ORF">GWO12_03775</name>
</gene>
<dbReference type="Gene3D" id="2.30.40.10">
    <property type="entry name" value="Urease, subunit C, domain 1"/>
    <property type="match status" value="1"/>
</dbReference>
<dbReference type="GO" id="GO:0016810">
    <property type="term" value="F:hydrolase activity, acting on carbon-nitrogen (but not peptide) bonds"/>
    <property type="evidence" value="ECO:0007669"/>
    <property type="project" value="InterPro"/>
</dbReference>
<comment type="caution">
    <text evidence="4">The sequence shown here is derived from an EMBL/GenBank/DDBJ whole genome shotgun (WGS) entry which is preliminary data.</text>
</comment>
<evidence type="ECO:0000313" key="5">
    <source>
        <dbReference type="Proteomes" id="UP000702544"/>
    </source>
</evidence>
<name>A0AAE5CBB3_9BACT</name>
<dbReference type="SUPFAM" id="SSF51338">
    <property type="entry name" value="Composite domain of metallo-dependent hydrolases"/>
    <property type="match status" value="1"/>
</dbReference>
<feature type="chain" id="PRO_5041907929" evidence="2">
    <location>
        <begin position="27"/>
        <end position="556"/>
    </location>
</feature>
<dbReference type="SUPFAM" id="SSF51556">
    <property type="entry name" value="Metallo-dependent hydrolases"/>
    <property type="match status" value="1"/>
</dbReference>
<dbReference type="PANTHER" id="PTHR43135:SF3">
    <property type="entry name" value="ALPHA-D-RIBOSE 1-METHYLPHOSPHONATE 5-TRIPHOSPHATE DIPHOSPHATASE"/>
    <property type="match status" value="1"/>
</dbReference>
<feature type="signal peptide" evidence="2">
    <location>
        <begin position="1"/>
        <end position="26"/>
    </location>
</feature>
<dbReference type="AlphaFoldDB" id="A0AAE5CBB3"/>
<evidence type="ECO:0000256" key="1">
    <source>
        <dbReference type="SAM" id="MobiDB-lite"/>
    </source>
</evidence>
<dbReference type="InterPro" id="IPR011059">
    <property type="entry name" value="Metal-dep_hydrolase_composite"/>
</dbReference>
<reference evidence="4 5" key="1">
    <citation type="submission" date="2020-01" db="EMBL/GenBank/DDBJ databases">
        <title>Genomes assembled from Gulf of Kutch pelagic sediment metagenomes.</title>
        <authorList>
            <person name="Chandrashekar M."/>
            <person name="Mahajan M.S."/>
            <person name="Dave K.J."/>
            <person name="Vatsa P."/>
            <person name="Nathani N.M."/>
        </authorList>
    </citation>
    <scope>NUCLEOTIDE SEQUENCE [LARGE SCALE GENOMIC DNA]</scope>
    <source>
        <strain evidence="4">KS3-K002</strain>
    </source>
</reference>
<dbReference type="Pfam" id="PF01979">
    <property type="entry name" value="Amidohydro_1"/>
    <property type="match status" value="1"/>
</dbReference>
<dbReference type="InterPro" id="IPR032466">
    <property type="entry name" value="Metal_Hydrolase"/>
</dbReference>
<dbReference type="InterPro" id="IPR006680">
    <property type="entry name" value="Amidohydro-rel"/>
</dbReference>
<dbReference type="Gene3D" id="3.20.20.140">
    <property type="entry name" value="Metal-dependent hydrolases"/>
    <property type="match status" value="1"/>
</dbReference>
<dbReference type="InterPro" id="IPR051781">
    <property type="entry name" value="Metallo-dep_Hydrolase"/>
</dbReference>
<evidence type="ECO:0000259" key="3">
    <source>
        <dbReference type="Pfam" id="PF01979"/>
    </source>
</evidence>
<evidence type="ECO:0000313" key="4">
    <source>
        <dbReference type="EMBL" id="NIR74220.1"/>
    </source>
</evidence>
<protein>
    <submittedName>
        <fullName evidence="4">Amidohydrolase family protein</fullName>
    </submittedName>
</protein>
<dbReference type="PANTHER" id="PTHR43135">
    <property type="entry name" value="ALPHA-D-RIBOSE 1-METHYLPHOSPHONATE 5-TRIPHOSPHATE DIPHOSPHATASE"/>
    <property type="match status" value="1"/>
</dbReference>
<accession>A0AAE5CBB3</accession>
<proteinExistence type="predicted"/>
<dbReference type="EMBL" id="JAACAK010000028">
    <property type="protein sequence ID" value="NIR74220.1"/>
    <property type="molecule type" value="Genomic_DNA"/>
</dbReference>
<feature type="compositionally biased region" description="Low complexity" evidence="1">
    <location>
        <begin position="520"/>
        <end position="535"/>
    </location>
</feature>
<evidence type="ECO:0000256" key="2">
    <source>
        <dbReference type="SAM" id="SignalP"/>
    </source>
</evidence>
<sequence length="556" mass="59459">MMRARLAVSSALVLAVCLAWPGASTAQFTDPPPPAAYALQNVTVVEVDGNRTDSVTLVIRNGLIAAMDRGLAVPPDARLLEGDSLYVYPGLIDGDGEADFEFPEVEIDRGQVASWDPPRRVQGFSPSQRVVDYLSSTGEDVADQRQAGIVAAAIIPGDRVMPGRGATLIFRRNADLPAELIAEPVIGPAMYLSGAQGVYPATLFAVIAFYRQSFENARNYQAKKQAYSRNDRGVEPPKWDPDLEVMLDLMAGRAPAFFAADNGRDIQRVLMLAEEYGFRPIIVGGDEAWKVADELRAAEVPVLVSLDFPEPKRWKPAEDDGTNGDDELDAAALAEKQEIEAIYANAGRLAEAGVRFALTSEGGDADLLEGARKAIEYGLSEAAALRALTATPASLFGLERLTRIEQGGAATFIVTDGPLFAEDTEIRYTFVEGELERVKEGAAAGGEPPTVDITGTWDFEIDAEGQIIAAKMTVEQEGADFEGTMQTPFGEARVRDGVVSGNKISFTIVVETGEPMEVTAEGTVEGEEASGTGESPDGSFTWTAERTSGPGEGIDR</sequence>
<keyword evidence="2" id="KW-0732">Signal</keyword>
<feature type="region of interest" description="Disordered" evidence="1">
    <location>
        <begin position="520"/>
        <end position="556"/>
    </location>
</feature>
<feature type="domain" description="Amidohydrolase-related" evidence="3">
    <location>
        <begin position="344"/>
        <end position="434"/>
    </location>
</feature>
<dbReference type="Proteomes" id="UP000702544">
    <property type="component" value="Unassembled WGS sequence"/>
</dbReference>